<comment type="caution">
    <text evidence="1">The sequence shown here is derived from an EMBL/GenBank/DDBJ whole genome shotgun (WGS) entry which is preliminary data.</text>
</comment>
<keyword evidence="2" id="KW-1185">Reference proteome</keyword>
<dbReference type="Proteomes" id="UP001596337">
    <property type="component" value="Unassembled WGS sequence"/>
</dbReference>
<proteinExistence type="predicted"/>
<gene>
    <name evidence="1" type="ORF">ACFQGD_22720</name>
</gene>
<reference evidence="2" key="1">
    <citation type="journal article" date="2019" name="Int. J. Syst. Evol. Microbiol.">
        <title>The Global Catalogue of Microorganisms (GCM) 10K type strain sequencing project: providing services to taxonomists for standard genome sequencing and annotation.</title>
        <authorList>
            <consortium name="The Broad Institute Genomics Platform"/>
            <consortium name="The Broad Institute Genome Sequencing Center for Infectious Disease"/>
            <person name="Wu L."/>
            <person name="Ma J."/>
        </authorList>
    </citation>
    <scope>NUCLEOTIDE SEQUENCE [LARGE SCALE GENOMIC DNA]</scope>
    <source>
        <strain evidence="2">KCTC 32255</strain>
    </source>
</reference>
<dbReference type="RefSeq" id="WP_345393888.1">
    <property type="nucleotide sequence ID" value="NZ_BAABLA010000021.1"/>
</dbReference>
<sequence>MSETPESSFSHEDDPAAWSPSPLAAAGNAFAWLTAGPDPVAVDGCLFDYLPDREIAVDELRELLLVRDCPRRVWDQVWAHVIIKSRWHGATWTLVAVGLALPMLSRICEQLTVRFAGDPHDIHAEVLRGFLGALSTVDLDQGRIVIRLRWAAYRAGHKALLATLDGPTPVPSGFGPSEPPPPFGHPDLVLARAVEAGVLSRYEAELIGDTRLQGISLADWAAAHNLTYAQVQRGRHRAEHRLAVWIKARLAGSSSAHGDDPGLLGCG</sequence>
<evidence type="ECO:0000313" key="2">
    <source>
        <dbReference type="Proteomes" id="UP001596337"/>
    </source>
</evidence>
<organism evidence="1 2">
    <name type="scientific">Haloechinothrix salitolerans</name>
    <dbReference type="NCBI Taxonomy" id="926830"/>
    <lineage>
        <taxon>Bacteria</taxon>
        <taxon>Bacillati</taxon>
        <taxon>Actinomycetota</taxon>
        <taxon>Actinomycetes</taxon>
        <taxon>Pseudonocardiales</taxon>
        <taxon>Pseudonocardiaceae</taxon>
        <taxon>Haloechinothrix</taxon>
    </lineage>
</organism>
<evidence type="ECO:0008006" key="3">
    <source>
        <dbReference type="Google" id="ProtNLM"/>
    </source>
</evidence>
<evidence type="ECO:0000313" key="1">
    <source>
        <dbReference type="EMBL" id="MFC6869961.1"/>
    </source>
</evidence>
<protein>
    <recommendedName>
        <fullName evidence="3">DNA-directed RNA polymerase specialized sigma subunit, sigma24 family</fullName>
    </recommendedName>
</protein>
<name>A0ABW2C464_9PSEU</name>
<dbReference type="EMBL" id="JBHSXX010000001">
    <property type="protein sequence ID" value="MFC6869961.1"/>
    <property type="molecule type" value="Genomic_DNA"/>
</dbReference>
<accession>A0ABW2C464</accession>